<name>A0A8J3ZDU5_9ACTN</name>
<protein>
    <submittedName>
        <fullName evidence="2">Uncharacterized protein</fullName>
    </submittedName>
</protein>
<comment type="caution">
    <text evidence="2">The sequence shown here is derived from an EMBL/GenBank/DDBJ whole genome shotgun (WGS) entry which is preliminary data.</text>
</comment>
<evidence type="ECO:0000256" key="1">
    <source>
        <dbReference type="SAM" id="MobiDB-lite"/>
    </source>
</evidence>
<reference evidence="2" key="1">
    <citation type="submission" date="2021-01" db="EMBL/GenBank/DDBJ databases">
        <title>Whole genome shotgun sequence of Virgisporangium aurantiacum NBRC 16421.</title>
        <authorList>
            <person name="Komaki H."/>
            <person name="Tamura T."/>
        </authorList>
    </citation>
    <scope>NUCLEOTIDE SEQUENCE</scope>
    <source>
        <strain evidence="2">NBRC 16421</strain>
    </source>
</reference>
<evidence type="ECO:0000313" key="3">
    <source>
        <dbReference type="Proteomes" id="UP000612585"/>
    </source>
</evidence>
<evidence type="ECO:0000313" key="2">
    <source>
        <dbReference type="EMBL" id="GIJ62086.1"/>
    </source>
</evidence>
<proteinExistence type="predicted"/>
<dbReference type="AlphaFoldDB" id="A0A8J3ZDU5"/>
<keyword evidence="3" id="KW-1185">Reference proteome</keyword>
<sequence>MEEQKHSDAPVRPVPAAATSTGTTGVDWSPEQHGLMSVYPGSLWQRDNRDATVTYAVVVPPKLRPGWDGGPWRDDELWLVCVPADTVAARTILDKPHRVTWILDRVGVERDTDTAEEYDTLGFGRSTVLHRGPVPSGLRSATHDGPC</sequence>
<dbReference type="EMBL" id="BOPG01000075">
    <property type="protein sequence ID" value="GIJ62086.1"/>
    <property type="molecule type" value="Genomic_DNA"/>
</dbReference>
<feature type="region of interest" description="Disordered" evidence="1">
    <location>
        <begin position="1"/>
        <end position="29"/>
    </location>
</feature>
<dbReference type="Proteomes" id="UP000612585">
    <property type="component" value="Unassembled WGS sequence"/>
</dbReference>
<dbReference type="RefSeq" id="WP_204007497.1">
    <property type="nucleotide sequence ID" value="NZ_BOPG01000075.1"/>
</dbReference>
<gene>
    <name evidence="2" type="ORF">Vau01_096020</name>
</gene>
<organism evidence="2 3">
    <name type="scientific">Virgisporangium aurantiacum</name>
    <dbReference type="NCBI Taxonomy" id="175570"/>
    <lineage>
        <taxon>Bacteria</taxon>
        <taxon>Bacillati</taxon>
        <taxon>Actinomycetota</taxon>
        <taxon>Actinomycetes</taxon>
        <taxon>Micromonosporales</taxon>
        <taxon>Micromonosporaceae</taxon>
        <taxon>Virgisporangium</taxon>
    </lineage>
</organism>
<accession>A0A8J3ZDU5</accession>